<dbReference type="EMBL" id="CACRUH010000015">
    <property type="protein sequence ID" value="VYT86621.1"/>
    <property type="molecule type" value="Genomic_DNA"/>
</dbReference>
<proteinExistence type="predicted"/>
<sequence>MKYLTKTRLLIFSFTAILLAASPFSSFAEGKELSEQEFARICEENHAGQSRRLHPPLKDPASDPFNYEFHYKEVLLSADGKSFVDNPHDMKGYRNLAAGQIIMDMEDGYEISYEYRIRGMNTEDTEEYVVEGGKITPYYRAIPSSTVSDSEKQYTYVSNDPKELPVIPDFPKDYDWKKHKETTLHVSSYVTVRSINDGSTYSYYSRLSSVTNLDKEVPDCYFLTPTDLEGYTIQKGDSLRKIAQKYYGNSDEWVYILQRNLDYIPDADRIQPGMFIVIPNAQSFR</sequence>
<keyword evidence="1" id="KW-0732">Signal</keyword>
<dbReference type="SMART" id="SM00257">
    <property type="entry name" value="LysM"/>
    <property type="match status" value="1"/>
</dbReference>
<dbReference type="PROSITE" id="PS51782">
    <property type="entry name" value="LYSM"/>
    <property type="match status" value="1"/>
</dbReference>
<dbReference type="CDD" id="cd00118">
    <property type="entry name" value="LysM"/>
    <property type="match status" value="1"/>
</dbReference>
<dbReference type="Gene3D" id="3.10.350.10">
    <property type="entry name" value="LysM domain"/>
    <property type="match status" value="1"/>
</dbReference>
<accession>A0A6N3A4I2</accession>
<gene>
    <name evidence="3" type="ORF">CHLFYP18_05768</name>
</gene>
<evidence type="ECO:0000259" key="2">
    <source>
        <dbReference type="PROSITE" id="PS51782"/>
    </source>
</evidence>
<dbReference type="AlphaFoldDB" id="A0A6N3A4I2"/>
<organism evidence="3">
    <name type="scientific">Hungatella hathewayi</name>
    <dbReference type="NCBI Taxonomy" id="154046"/>
    <lineage>
        <taxon>Bacteria</taxon>
        <taxon>Bacillati</taxon>
        <taxon>Bacillota</taxon>
        <taxon>Clostridia</taxon>
        <taxon>Lachnospirales</taxon>
        <taxon>Lachnospiraceae</taxon>
        <taxon>Hungatella</taxon>
    </lineage>
</organism>
<dbReference type="InterPro" id="IPR036779">
    <property type="entry name" value="LysM_dom_sf"/>
</dbReference>
<name>A0A6N3A4I2_9FIRM</name>
<evidence type="ECO:0000256" key="1">
    <source>
        <dbReference type="SAM" id="SignalP"/>
    </source>
</evidence>
<protein>
    <submittedName>
        <fullName evidence="3">LysM domain/BON superfamily protein</fullName>
    </submittedName>
</protein>
<dbReference type="Pfam" id="PF01476">
    <property type="entry name" value="LysM"/>
    <property type="match status" value="1"/>
</dbReference>
<evidence type="ECO:0000313" key="3">
    <source>
        <dbReference type="EMBL" id="VYT86621.1"/>
    </source>
</evidence>
<feature type="signal peptide" evidence="1">
    <location>
        <begin position="1"/>
        <end position="28"/>
    </location>
</feature>
<reference evidence="3" key="1">
    <citation type="submission" date="2019-11" db="EMBL/GenBank/DDBJ databases">
        <authorList>
            <person name="Feng L."/>
        </authorList>
    </citation>
    <scope>NUCLEOTIDE SEQUENCE</scope>
    <source>
        <strain evidence="3">ChathewayiLFYP18</strain>
    </source>
</reference>
<feature type="domain" description="LysM" evidence="2">
    <location>
        <begin position="229"/>
        <end position="278"/>
    </location>
</feature>
<dbReference type="InterPro" id="IPR018392">
    <property type="entry name" value="LysM"/>
</dbReference>
<feature type="chain" id="PRO_5026769937" evidence="1">
    <location>
        <begin position="29"/>
        <end position="285"/>
    </location>
</feature>
<dbReference type="RefSeq" id="WP_156832419.1">
    <property type="nucleotide sequence ID" value="NZ_CACRUH010000015.1"/>
</dbReference>